<gene>
    <name evidence="1" type="ORF">GCM10023220_22330</name>
</gene>
<proteinExistence type="predicted"/>
<keyword evidence="2" id="KW-1185">Reference proteome</keyword>
<evidence type="ECO:0000313" key="2">
    <source>
        <dbReference type="Proteomes" id="UP001501265"/>
    </source>
</evidence>
<evidence type="ECO:0000313" key="1">
    <source>
        <dbReference type="EMBL" id="GAA4795465.1"/>
    </source>
</evidence>
<dbReference type="InterPro" id="IPR011009">
    <property type="entry name" value="Kinase-like_dom_sf"/>
</dbReference>
<organism evidence="1 2">
    <name type="scientific">Streptomyces ziwulingensis</name>
    <dbReference type="NCBI Taxonomy" id="1045501"/>
    <lineage>
        <taxon>Bacteria</taxon>
        <taxon>Bacillati</taxon>
        <taxon>Actinomycetota</taxon>
        <taxon>Actinomycetes</taxon>
        <taxon>Kitasatosporales</taxon>
        <taxon>Streptomycetaceae</taxon>
        <taxon>Streptomyces</taxon>
    </lineage>
</organism>
<evidence type="ECO:0008006" key="3">
    <source>
        <dbReference type="Google" id="ProtNLM"/>
    </source>
</evidence>
<accession>A0ABP9BH72</accession>
<dbReference type="Proteomes" id="UP001501265">
    <property type="component" value="Unassembled WGS sequence"/>
</dbReference>
<comment type="caution">
    <text evidence="1">The sequence shown here is derived from an EMBL/GenBank/DDBJ whole genome shotgun (WGS) entry which is preliminary data.</text>
</comment>
<dbReference type="EMBL" id="BAABIG010000022">
    <property type="protein sequence ID" value="GAA4795465.1"/>
    <property type="molecule type" value="Genomic_DNA"/>
</dbReference>
<reference evidence="2" key="1">
    <citation type="journal article" date="2019" name="Int. J. Syst. Evol. Microbiol.">
        <title>The Global Catalogue of Microorganisms (GCM) 10K type strain sequencing project: providing services to taxonomists for standard genome sequencing and annotation.</title>
        <authorList>
            <consortium name="The Broad Institute Genomics Platform"/>
            <consortium name="The Broad Institute Genome Sequencing Center for Infectious Disease"/>
            <person name="Wu L."/>
            <person name="Ma J."/>
        </authorList>
    </citation>
    <scope>NUCLEOTIDE SEQUENCE [LARGE SCALE GENOMIC DNA]</scope>
    <source>
        <strain evidence="2">JCM 18081</strain>
    </source>
</reference>
<sequence length="267" mass="29852">MDTDLPESAILPLIQEHTGSVAAIRRTERGFSSDLTAVVDCARGPFFVKAMRNRPGGRRESLIRERLINGYLGHISPPLLWDVEAEEWLVLGFDVVDGRSADFAPGSPDLALVVDAISEIGRLSLPPVAQDWVETRWDRFTADSLEAELFRGDSLLYTDINPSNFLVEKRRVWAVDWAWPTRGAGFIDPALLVIQLIAAEHTPGDAEKWAERLPSWREATSQAVDAFAAANLRMYRASVDRKPDVDWLKAMVDACQEWANHRGVTTE</sequence>
<dbReference type="SUPFAM" id="SSF56112">
    <property type="entry name" value="Protein kinase-like (PK-like)"/>
    <property type="match status" value="1"/>
</dbReference>
<name>A0ABP9BH72_9ACTN</name>
<protein>
    <recommendedName>
        <fullName evidence="3">Protein kinase</fullName>
    </recommendedName>
</protein>
<dbReference type="RefSeq" id="WP_345619168.1">
    <property type="nucleotide sequence ID" value="NZ_BAABIG010000022.1"/>
</dbReference>